<dbReference type="Proteomes" id="UP000004407">
    <property type="component" value="Unassembled WGS sequence"/>
</dbReference>
<evidence type="ECO:0000313" key="3">
    <source>
        <dbReference type="Proteomes" id="UP000004407"/>
    </source>
</evidence>
<gene>
    <name evidence="2" type="ORF">HMPREF0673_01747</name>
</gene>
<evidence type="ECO:0000313" key="2">
    <source>
        <dbReference type="EMBL" id="EHJ39041.1"/>
    </source>
</evidence>
<keyword evidence="1" id="KW-0812">Transmembrane</keyword>
<keyword evidence="1" id="KW-1133">Transmembrane helix</keyword>
<evidence type="ECO:0000256" key="1">
    <source>
        <dbReference type="SAM" id="Phobius"/>
    </source>
</evidence>
<comment type="caution">
    <text evidence="2">The sequence shown here is derived from an EMBL/GenBank/DDBJ whole genome shotgun (WGS) entry which is preliminary data.</text>
</comment>
<feature type="transmembrane region" description="Helical" evidence="1">
    <location>
        <begin position="114"/>
        <end position="135"/>
    </location>
</feature>
<protein>
    <submittedName>
        <fullName evidence="2">Uncharacterized protein</fullName>
    </submittedName>
</protein>
<feature type="transmembrane region" description="Helical" evidence="1">
    <location>
        <begin position="77"/>
        <end position="98"/>
    </location>
</feature>
<keyword evidence="1" id="KW-0472">Membrane</keyword>
<dbReference type="EMBL" id="AFZZ01000157">
    <property type="protein sequence ID" value="EHJ39041.1"/>
    <property type="molecule type" value="Genomic_DNA"/>
</dbReference>
<dbReference type="PATRIC" id="fig|1002367.3.peg.1412"/>
<dbReference type="AlphaFoldDB" id="G6AYN7"/>
<dbReference type="RefSeq" id="WP_007900444.1">
    <property type="nucleotide sequence ID" value="NZ_JH379439.1"/>
</dbReference>
<organism evidence="2 3">
    <name type="scientific">Leyella stercorea DSM 18206</name>
    <dbReference type="NCBI Taxonomy" id="1002367"/>
    <lineage>
        <taxon>Bacteria</taxon>
        <taxon>Pseudomonadati</taxon>
        <taxon>Bacteroidota</taxon>
        <taxon>Bacteroidia</taxon>
        <taxon>Bacteroidales</taxon>
        <taxon>Prevotellaceae</taxon>
        <taxon>Leyella</taxon>
    </lineage>
</organism>
<proteinExistence type="predicted"/>
<accession>G6AYN7</accession>
<name>G6AYN7_9BACT</name>
<reference evidence="2 3" key="1">
    <citation type="submission" date="2011-08" db="EMBL/GenBank/DDBJ databases">
        <authorList>
            <person name="Weinstock G."/>
            <person name="Sodergren E."/>
            <person name="Clifton S."/>
            <person name="Fulton L."/>
            <person name="Fulton B."/>
            <person name="Courtney L."/>
            <person name="Fronick C."/>
            <person name="Harrison M."/>
            <person name="Strong C."/>
            <person name="Farmer C."/>
            <person name="Delahaunty K."/>
            <person name="Markovic C."/>
            <person name="Hall O."/>
            <person name="Minx P."/>
            <person name="Tomlinson C."/>
            <person name="Mitreva M."/>
            <person name="Hou S."/>
            <person name="Chen J."/>
            <person name="Wollam A."/>
            <person name="Pepin K.H."/>
            <person name="Johnson M."/>
            <person name="Bhonagiri V."/>
            <person name="Zhang X."/>
            <person name="Suruliraj S."/>
            <person name="Warren W."/>
            <person name="Chinwalla A."/>
            <person name="Mardis E.R."/>
            <person name="Wilson R.K."/>
        </authorList>
    </citation>
    <scope>NUCLEOTIDE SEQUENCE [LARGE SCALE GENOMIC DNA]</scope>
    <source>
        <strain evidence="2 3">DSM 18206</strain>
    </source>
</reference>
<dbReference type="GeneID" id="78337365"/>
<dbReference type="HOGENOM" id="CLU_1546251_0_0_10"/>
<sequence>MNISKCFYNFEHCDKETNIKELYSSCFPKIFGKKINSDSTSYHIEKADFAYSYMWMKLDTSKNPDCKNRFLYVSRIWVLRAIYEGLIPSIIFFSIIILCNGDLCQLSINAFGRYAAYIGIPIIMILDLICIALLAKEAHHCNETLRREIFVAYFDFFGKRDDSCINKDKDTIS</sequence>